<evidence type="ECO:0000256" key="6">
    <source>
        <dbReference type="ARBA" id="ARBA00023242"/>
    </source>
</evidence>
<feature type="region of interest" description="Disordered" evidence="7">
    <location>
        <begin position="120"/>
        <end position="246"/>
    </location>
</feature>
<evidence type="ECO:0000256" key="1">
    <source>
        <dbReference type="ARBA" id="ARBA00004123"/>
    </source>
</evidence>
<dbReference type="PANTHER" id="PTHR13581:SF5">
    <property type="entry name" value="MRG_MORF4L-BINDING PROTEIN"/>
    <property type="match status" value="1"/>
</dbReference>
<dbReference type="EMBL" id="JAACJN010000038">
    <property type="protein sequence ID" value="KAF5385721.1"/>
    <property type="molecule type" value="Genomic_DNA"/>
</dbReference>
<evidence type="ECO:0000256" key="7">
    <source>
        <dbReference type="SAM" id="MobiDB-lite"/>
    </source>
</evidence>
<keyword evidence="4" id="KW-0805">Transcription regulation</keyword>
<evidence type="ECO:0000313" key="8">
    <source>
        <dbReference type="EMBL" id="KAF5385721.1"/>
    </source>
</evidence>
<organism evidence="8 9">
    <name type="scientific">Collybiopsis confluens</name>
    <dbReference type="NCBI Taxonomy" id="2823264"/>
    <lineage>
        <taxon>Eukaryota</taxon>
        <taxon>Fungi</taxon>
        <taxon>Dikarya</taxon>
        <taxon>Basidiomycota</taxon>
        <taxon>Agaricomycotina</taxon>
        <taxon>Agaricomycetes</taxon>
        <taxon>Agaricomycetidae</taxon>
        <taxon>Agaricales</taxon>
        <taxon>Marasmiineae</taxon>
        <taxon>Omphalotaceae</taxon>
        <taxon>Collybiopsis</taxon>
    </lineage>
</organism>
<gene>
    <name evidence="8" type="ORF">D9757_005492</name>
</gene>
<dbReference type="GO" id="GO:0035267">
    <property type="term" value="C:NuA4 histone acetyltransferase complex"/>
    <property type="evidence" value="ECO:0007669"/>
    <property type="project" value="TreeGrafter"/>
</dbReference>
<evidence type="ECO:0000256" key="2">
    <source>
        <dbReference type="ARBA" id="ARBA00007117"/>
    </source>
</evidence>
<proteinExistence type="inferred from homology"/>
<comment type="similarity">
    <text evidence="2">Belongs to the EAF7 family.</text>
</comment>
<dbReference type="OrthoDB" id="5595141at2759"/>
<dbReference type="Pfam" id="PF07904">
    <property type="entry name" value="Eaf7"/>
    <property type="match status" value="1"/>
</dbReference>
<feature type="compositionally biased region" description="Acidic residues" evidence="7">
    <location>
        <begin position="167"/>
        <end position="176"/>
    </location>
</feature>
<keyword evidence="3" id="KW-0156">Chromatin regulator</keyword>
<feature type="compositionally biased region" description="Low complexity" evidence="7">
    <location>
        <begin position="130"/>
        <end position="139"/>
    </location>
</feature>
<feature type="compositionally biased region" description="Acidic residues" evidence="7">
    <location>
        <begin position="188"/>
        <end position="202"/>
    </location>
</feature>
<feature type="compositionally biased region" description="Basic residues" evidence="7">
    <location>
        <begin position="143"/>
        <end position="153"/>
    </location>
</feature>
<feature type="compositionally biased region" description="Low complexity" evidence="7">
    <location>
        <begin position="229"/>
        <end position="239"/>
    </location>
</feature>
<keyword evidence="6" id="KW-0539">Nucleus</keyword>
<dbReference type="InterPro" id="IPR012423">
    <property type="entry name" value="Eaf7/MRGBP"/>
</dbReference>
<evidence type="ECO:0000256" key="3">
    <source>
        <dbReference type="ARBA" id="ARBA00022853"/>
    </source>
</evidence>
<accession>A0A8H5HMA7</accession>
<dbReference type="PANTHER" id="PTHR13581">
    <property type="entry name" value="MRG-BINDING PROTEIN"/>
    <property type="match status" value="1"/>
</dbReference>
<reference evidence="8 9" key="1">
    <citation type="journal article" date="2020" name="ISME J.">
        <title>Uncovering the hidden diversity of litter-decomposition mechanisms in mushroom-forming fungi.</title>
        <authorList>
            <person name="Floudas D."/>
            <person name="Bentzer J."/>
            <person name="Ahren D."/>
            <person name="Johansson T."/>
            <person name="Persson P."/>
            <person name="Tunlid A."/>
        </authorList>
    </citation>
    <scope>NUCLEOTIDE SEQUENCE [LARGE SCALE GENOMIC DNA]</scope>
    <source>
        <strain evidence="8 9">CBS 406.79</strain>
    </source>
</reference>
<keyword evidence="9" id="KW-1185">Reference proteome</keyword>
<protein>
    <submittedName>
        <fullName evidence="8">Uncharacterized protein</fullName>
    </submittedName>
</protein>
<evidence type="ECO:0000313" key="9">
    <source>
        <dbReference type="Proteomes" id="UP000518752"/>
    </source>
</evidence>
<evidence type="ECO:0000256" key="5">
    <source>
        <dbReference type="ARBA" id="ARBA00023163"/>
    </source>
</evidence>
<dbReference type="GO" id="GO:0006357">
    <property type="term" value="P:regulation of transcription by RNA polymerase II"/>
    <property type="evidence" value="ECO:0007669"/>
    <property type="project" value="TreeGrafter"/>
</dbReference>
<dbReference type="AlphaFoldDB" id="A0A8H5HMA7"/>
<comment type="caution">
    <text evidence="8">The sequence shown here is derived from an EMBL/GenBank/DDBJ whole genome shotgun (WGS) entry which is preliminary data.</text>
</comment>
<dbReference type="GO" id="GO:0005634">
    <property type="term" value="C:nucleus"/>
    <property type="evidence" value="ECO:0007669"/>
    <property type="project" value="UniProtKB-SubCell"/>
</dbReference>
<dbReference type="GO" id="GO:0006325">
    <property type="term" value="P:chromatin organization"/>
    <property type="evidence" value="ECO:0007669"/>
    <property type="project" value="UniProtKB-KW"/>
</dbReference>
<dbReference type="Proteomes" id="UP000518752">
    <property type="component" value="Unassembled WGS sequence"/>
</dbReference>
<name>A0A8H5HMA7_9AGAR</name>
<evidence type="ECO:0000256" key="4">
    <source>
        <dbReference type="ARBA" id="ARBA00023015"/>
    </source>
</evidence>
<keyword evidence="5" id="KW-0804">Transcription</keyword>
<comment type="subcellular location">
    <subcellularLocation>
        <location evidence="1">Nucleus</location>
    </subcellularLocation>
</comment>
<sequence>MAGSSTETHAFLDTVDGEISFFRSVMRARPVGIHRYFHVLSMRNSIYKDTGHWVATEELFQKLRGCYDMDALDAIDVDYENLPLKSTVSSPNPIDSRFFREEFTLPSDPGCESIILARRMNPVPSPPSSPEISAASPAALKVKVPKSKRRNGKSKASMAGLVGGESDSSDLTDSGEEGQAPSIITATDEGETADGDEEDAEMQDVVPDTLTTKPARRKSATKKGATTGRSRAPANSSSRPGKKRKR</sequence>